<keyword evidence="2" id="KW-1185">Reference proteome</keyword>
<accession>A0ABM8G0Q6</accession>
<protein>
    <recommendedName>
        <fullName evidence="3">DUF4333 domain-containing protein</fullName>
    </recommendedName>
</protein>
<gene>
    <name evidence="1" type="ORF">GCM10025865_08850</name>
</gene>
<evidence type="ECO:0000313" key="1">
    <source>
        <dbReference type="EMBL" id="BDZ41586.1"/>
    </source>
</evidence>
<evidence type="ECO:0008006" key="3">
    <source>
        <dbReference type="Google" id="ProtNLM"/>
    </source>
</evidence>
<name>A0ABM8G0Q6_9CELL</name>
<sequence length="100" mass="10223">MACVVGVVALTSCGVGARTLSGDEVAEYAETSVVQLGGERPEIECDEGMIALLRQSTTCRLTPADGGPTVDATVTVFAIAGNDVRMTVEYPGQEQGTAGT</sequence>
<proteinExistence type="predicted"/>
<evidence type="ECO:0000313" key="2">
    <source>
        <dbReference type="Proteomes" id="UP001321475"/>
    </source>
</evidence>
<dbReference type="EMBL" id="AP027729">
    <property type="protein sequence ID" value="BDZ41586.1"/>
    <property type="molecule type" value="Genomic_DNA"/>
</dbReference>
<reference evidence="2" key="1">
    <citation type="journal article" date="2019" name="Int. J. Syst. Evol. Microbiol.">
        <title>The Global Catalogue of Microorganisms (GCM) 10K type strain sequencing project: providing services to taxonomists for standard genome sequencing and annotation.</title>
        <authorList>
            <consortium name="The Broad Institute Genomics Platform"/>
            <consortium name="The Broad Institute Genome Sequencing Center for Infectious Disease"/>
            <person name="Wu L."/>
            <person name="Ma J."/>
        </authorList>
    </citation>
    <scope>NUCLEOTIDE SEQUENCE [LARGE SCALE GENOMIC DNA]</scope>
    <source>
        <strain evidence="2">NBRC 108565</strain>
    </source>
</reference>
<dbReference type="Proteomes" id="UP001321475">
    <property type="component" value="Chromosome"/>
</dbReference>
<organism evidence="1 2">
    <name type="scientific">Paraoerskovia sediminicola</name>
    <dbReference type="NCBI Taxonomy" id="1138587"/>
    <lineage>
        <taxon>Bacteria</taxon>
        <taxon>Bacillati</taxon>
        <taxon>Actinomycetota</taxon>
        <taxon>Actinomycetes</taxon>
        <taxon>Micrococcales</taxon>
        <taxon>Cellulomonadaceae</taxon>
        <taxon>Paraoerskovia</taxon>
    </lineage>
</organism>